<keyword evidence="21" id="KW-1185">Reference proteome</keyword>
<keyword evidence="6" id="KW-0227">DNA damage</keyword>
<dbReference type="Gene3D" id="1.10.10.10">
    <property type="entry name" value="Winged helix-like DNA-binding domain superfamily/Winged helix DNA-binding domain"/>
    <property type="match status" value="1"/>
</dbReference>
<evidence type="ECO:0000259" key="17">
    <source>
        <dbReference type="PROSITE" id="PS50967"/>
    </source>
</evidence>
<evidence type="ECO:0000256" key="10">
    <source>
        <dbReference type="ARBA" id="ARBA00022840"/>
    </source>
</evidence>
<keyword evidence="4" id="KW-0479">Metal-binding</keyword>
<dbReference type="GO" id="GO:0006310">
    <property type="term" value="P:DNA recombination"/>
    <property type="evidence" value="ECO:0007669"/>
    <property type="project" value="UniProtKB-UniRule"/>
</dbReference>
<feature type="domain" description="Helicase C-terminal" evidence="19">
    <location>
        <begin position="233"/>
        <end position="393"/>
    </location>
</feature>
<dbReference type="GO" id="GO:0006281">
    <property type="term" value="P:DNA repair"/>
    <property type="evidence" value="ECO:0007669"/>
    <property type="project" value="UniProtKB-KW"/>
</dbReference>
<dbReference type="InterPro" id="IPR027417">
    <property type="entry name" value="P-loop_NTPase"/>
</dbReference>
<dbReference type="GO" id="GO:0030894">
    <property type="term" value="C:replisome"/>
    <property type="evidence" value="ECO:0007669"/>
    <property type="project" value="TreeGrafter"/>
</dbReference>
<organism evidence="20 21">
    <name type="scientific">Bifidobacterium dolichotidis</name>
    <dbReference type="NCBI Taxonomy" id="2306976"/>
    <lineage>
        <taxon>Bacteria</taxon>
        <taxon>Bacillati</taxon>
        <taxon>Actinomycetota</taxon>
        <taxon>Actinomycetes</taxon>
        <taxon>Bifidobacteriales</taxon>
        <taxon>Bifidobacteriaceae</taxon>
        <taxon>Bifidobacterium</taxon>
    </lineage>
</organism>
<evidence type="ECO:0000259" key="19">
    <source>
        <dbReference type="PROSITE" id="PS51194"/>
    </source>
</evidence>
<dbReference type="InterPro" id="IPR044876">
    <property type="entry name" value="HRDC_dom_sf"/>
</dbReference>
<dbReference type="Pfam" id="PF00271">
    <property type="entry name" value="Helicase_C"/>
    <property type="match status" value="1"/>
</dbReference>
<dbReference type="Proteomes" id="UP000287609">
    <property type="component" value="Unassembled WGS sequence"/>
</dbReference>
<dbReference type="PROSITE" id="PS51192">
    <property type="entry name" value="HELICASE_ATP_BIND_1"/>
    <property type="match status" value="1"/>
</dbReference>
<evidence type="ECO:0000313" key="20">
    <source>
        <dbReference type="EMBL" id="RSX54832.1"/>
    </source>
</evidence>
<dbReference type="InterPro" id="IPR004589">
    <property type="entry name" value="DNA_helicase_ATP-dep_RecQ"/>
</dbReference>
<feature type="domain" description="HRDC" evidence="17">
    <location>
        <begin position="584"/>
        <end position="660"/>
    </location>
</feature>
<proteinExistence type="inferred from homology"/>
<dbReference type="GO" id="GO:0005524">
    <property type="term" value="F:ATP binding"/>
    <property type="evidence" value="ECO:0007669"/>
    <property type="project" value="UniProtKB-KW"/>
</dbReference>
<evidence type="ECO:0000256" key="2">
    <source>
        <dbReference type="ARBA" id="ARBA00001947"/>
    </source>
</evidence>
<dbReference type="SUPFAM" id="SSF46785">
    <property type="entry name" value="Winged helix' DNA-binding domain"/>
    <property type="match status" value="1"/>
</dbReference>
<dbReference type="SUPFAM" id="SSF47819">
    <property type="entry name" value="HRDC-like"/>
    <property type="match status" value="1"/>
</dbReference>
<name>A0A430FPR6_9BIFI</name>
<dbReference type="FunFam" id="3.40.50.300:FF:000296">
    <property type="entry name" value="ATP-dependent DNA helicase RecQ"/>
    <property type="match status" value="1"/>
</dbReference>
<dbReference type="CDD" id="cd17920">
    <property type="entry name" value="DEXHc_RecQ"/>
    <property type="match status" value="1"/>
</dbReference>
<dbReference type="GO" id="GO:0009378">
    <property type="term" value="F:four-way junction helicase activity"/>
    <property type="evidence" value="ECO:0007669"/>
    <property type="project" value="TreeGrafter"/>
</dbReference>
<evidence type="ECO:0000256" key="3">
    <source>
        <dbReference type="ARBA" id="ARBA00005446"/>
    </source>
</evidence>
<keyword evidence="13" id="KW-0234">DNA repair</keyword>
<dbReference type="OrthoDB" id="9760034at2"/>
<evidence type="ECO:0000256" key="12">
    <source>
        <dbReference type="ARBA" id="ARBA00023172"/>
    </source>
</evidence>
<evidence type="ECO:0000256" key="8">
    <source>
        <dbReference type="ARBA" id="ARBA00022806"/>
    </source>
</evidence>
<dbReference type="Pfam" id="PF00270">
    <property type="entry name" value="DEAD"/>
    <property type="match status" value="1"/>
</dbReference>
<dbReference type="InterPro" id="IPR010997">
    <property type="entry name" value="HRDC-like_sf"/>
</dbReference>
<comment type="cofactor">
    <cofactor evidence="1">
        <name>Mg(2+)</name>
        <dbReference type="ChEBI" id="CHEBI:18420"/>
    </cofactor>
</comment>
<dbReference type="FunFam" id="1.10.150.80:FF:000002">
    <property type="entry name" value="ATP-dependent DNA helicase RecQ"/>
    <property type="match status" value="1"/>
</dbReference>
<comment type="similarity">
    <text evidence="3">Belongs to the helicase family. RecQ subfamily.</text>
</comment>
<evidence type="ECO:0000256" key="15">
    <source>
        <dbReference type="ARBA" id="ARBA00034617"/>
    </source>
</evidence>
<dbReference type="InterPro" id="IPR006293">
    <property type="entry name" value="DNA_helicase_ATP-dep_RecQ_bac"/>
</dbReference>
<reference evidence="20 21" key="1">
    <citation type="submission" date="2018-09" db="EMBL/GenBank/DDBJ databases">
        <title>Characterization of the phylogenetic diversity of five novel species belonging to the genus Bifidobacterium.</title>
        <authorList>
            <person name="Lugli G.A."/>
            <person name="Duranti S."/>
            <person name="Milani C."/>
        </authorList>
    </citation>
    <scope>NUCLEOTIDE SEQUENCE [LARGE SCALE GENOMIC DNA]</scope>
    <source>
        <strain evidence="20 21">2036B</strain>
    </source>
</reference>
<dbReference type="GO" id="GO:0043138">
    <property type="term" value="F:3'-5' DNA helicase activity"/>
    <property type="evidence" value="ECO:0007669"/>
    <property type="project" value="UniProtKB-EC"/>
</dbReference>
<evidence type="ECO:0000256" key="9">
    <source>
        <dbReference type="ARBA" id="ARBA00022833"/>
    </source>
</evidence>
<gene>
    <name evidence="20" type="ORF">D2E26_0886</name>
</gene>
<dbReference type="InterPro" id="IPR018982">
    <property type="entry name" value="RQC_domain"/>
</dbReference>
<protein>
    <recommendedName>
        <fullName evidence="16">DNA helicase RecQ</fullName>
        <ecNumber evidence="16">5.6.2.4</ecNumber>
    </recommendedName>
</protein>
<dbReference type="GO" id="GO:0016787">
    <property type="term" value="F:hydrolase activity"/>
    <property type="evidence" value="ECO:0007669"/>
    <property type="project" value="UniProtKB-KW"/>
</dbReference>
<dbReference type="SMART" id="SM00487">
    <property type="entry name" value="DEXDc"/>
    <property type="match status" value="1"/>
</dbReference>
<dbReference type="InterPro" id="IPR011545">
    <property type="entry name" value="DEAD/DEAH_box_helicase_dom"/>
</dbReference>
<keyword evidence="10" id="KW-0067">ATP-binding</keyword>
<dbReference type="PANTHER" id="PTHR13710:SF105">
    <property type="entry name" value="ATP-DEPENDENT DNA HELICASE Q1"/>
    <property type="match status" value="1"/>
</dbReference>
<dbReference type="Pfam" id="PF09382">
    <property type="entry name" value="RQC"/>
    <property type="match status" value="1"/>
</dbReference>
<evidence type="ECO:0000259" key="18">
    <source>
        <dbReference type="PROSITE" id="PS51192"/>
    </source>
</evidence>
<dbReference type="InterPro" id="IPR036388">
    <property type="entry name" value="WH-like_DNA-bd_sf"/>
</dbReference>
<evidence type="ECO:0000256" key="5">
    <source>
        <dbReference type="ARBA" id="ARBA00022741"/>
    </source>
</evidence>
<dbReference type="EC" id="5.6.2.4" evidence="16"/>
<dbReference type="NCBIfam" id="TIGR01389">
    <property type="entry name" value="recQ"/>
    <property type="match status" value="1"/>
</dbReference>
<evidence type="ECO:0000256" key="6">
    <source>
        <dbReference type="ARBA" id="ARBA00022763"/>
    </source>
</evidence>
<accession>A0A430FPR6</accession>
<keyword evidence="12" id="KW-0233">DNA recombination</keyword>
<dbReference type="GO" id="GO:0043590">
    <property type="term" value="C:bacterial nucleoid"/>
    <property type="evidence" value="ECO:0007669"/>
    <property type="project" value="TreeGrafter"/>
</dbReference>
<comment type="catalytic activity">
    <reaction evidence="15">
        <text>Couples ATP hydrolysis with the unwinding of duplex DNA by translocating in the 3'-5' direction.</text>
        <dbReference type="EC" id="5.6.2.4"/>
    </reaction>
</comment>
<dbReference type="Pfam" id="PF16124">
    <property type="entry name" value="RecQ_Zn_bind"/>
    <property type="match status" value="1"/>
</dbReference>
<dbReference type="InterPro" id="IPR014001">
    <property type="entry name" value="Helicase_ATP-bd"/>
</dbReference>
<dbReference type="GO" id="GO:0005737">
    <property type="term" value="C:cytoplasm"/>
    <property type="evidence" value="ECO:0007669"/>
    <property type="project" value="TreeGrafter"/>
</dbReference>
<evidence type="ECO:0000256" key="13">
    <source>
        <dbReference type="ARBA" id="ARBA00023204"/>
    </source>
</evidence>
<dbReference type="PROSITE" id="PS50967">
    <property type="entry name" value="HRDC"/>
    <property type="match status" value="1"/>
</dbReference>
<evidence type="ECO:0000313" key="21">
    <source>
        <dbReference type="Proteomes" id="UP000287609"/>
    </source>
</evidence>
<dbReference type="GO" id="GO:0006260">
    <property type="term" value="P:DNA replication"/>
    <property type="evidence" value="ECO:0007669"/>
    <property type="project" value="InterPro"/>
</dbReference>
<evidence type="ECO:0000256" key="16">
    <source>
        <dbReference type="NCBIfam" id="TIGR01389"/>
    </source>
</evidence>
<evidence type="ECO:0000256" key="11">
    <source>
        <dbReference type="ARBA" id="ARBA00023125"/>
    </source>
</evidence>
<dbReference type="AlphaFoldDB" id="A0A430FPR6"/>
<dbReference type="EMBL" id="QXGM01000002">
    <property type="protein sequence ID" value="RSX54832.1"/>
    <property type="molecule type" value="Genomic_DNA"/>
</dbReference>
<keyword evidence="8 20" id="KW-0347">Helicase</keyword>
<dbReference type="PROSITE" id="PS51194">
    <property type="entry name" value="HELICASE_CTER"/>
    <property type="match status" value="1"/>
</dbReference>
<dbReference type="InterPro" id="IPR002121">
    <property type="entry name" value="HRDC_dom"/>
</dbReference>
<dbReference type="SMART" id="SM00490">
    <property type="entry name" value="HELICc"/>
    <property type="match status" value="1"/>
</dbReference>
<dbReference type="InterPro" id="IPR036390">
    <property type="entry name" value="WH_DNA-bd_sf"/>
</dbReference>
<dbReference type="NCBIfam" id="TIGR00614">
    <property type="entry name" value="recQ_fam"/>
    <property type="match status" value="1"/>
</dbReference>
<comment type="caution">
    <text evidence="20">The sequence shown here is derived from an EMBL/GenBank/DDBJ whole genome shotgun (WGS) entry which is preliminary data.</text>
</comment>
<dbReference type="PANTHER" id="PTHR13710">
    <property type="entry name" value="DNA HELICASE RECQ FAMILY MEMBER"/>
    <property type="match status" value="1"/>
</dbReference>
<evidence type="ECO:0000256" key="4">
    <source>
        <dbReference type="ARBA" id="ARBA00022723"/>
    </source>
</evidence>
<dbReference type="GO" id="GO:0009432">
    <property type="term" value="P:SOS response"/>
    <property type="evidence" value="ECO:0007669"/>
    <property type="project" value="UniProtKB-UniRule"/>
</dbReference>
<evidence type="ECO:0000256" key="1">
    <source>
        <dbReference type="ARBA" id="ARBA00001946"/>
    </source>
</evidence>
<dbReference type="SUPFAM" id="SSF52540">
    <property type="entry name" value="P-loop containing nucleoside triphosphate hydrolases"/>
    <property type="match status" value="1"/>
</dbReference>
<dbReference type="Pfam" id="PF00570">
    <property type="entry name" value="HRDC"/>
    <property type="match status" value="1"/>
</dbReference>
<keyword evidence="5" id="KW-0547">Nucleotide-binding</keyword>
<dbReference type="Gene3D" id="1.10.150.80">
    <property type="entry name" value="HRDC domain"/>
    <property type="match status" value="1"/>
</dbReference>
<evidence type="ECO:0000256" key="7">
    <source>
        <dbReference type="ARBA" id="ARBA00022801"/>
    </source>
</evidence>
<dbReference type="InterPro" id="IPR032284">
    <property type="entry name" value="RecQ_Zn-bd"/>
</dbReference>
<keyword evidence="9" id="KW-0862">Zinc</keyword>
<keyword evidence="7" id="KW-0378">Hydrolase</keyword>
<comment type="cofactor">
    <cofactor evidence="2">
        <name>Zn(2+)</name>
        <dbReference type="ChEBI" id="CHEBI:29105"/>
    </cofactor>
</comment>
<dbReference type="SMART" id="SM00341">
    <property type="entry name" value="HRDC"/>
    <property type="match status" value="1"/>
</dbReference>
<feature type="domain" description="Helicase ATP-binding" evidence="18">
    <location>
        <begin position="41"/>
        <end position="210"/>
    </location>
</feature>
<dbReference type="InterPro" id="IPR001650">
    <property type="entry name" value="Helicase_C-like"/>
</dbReference>
<keyword evidence="14" id="KW-0413">Isomerase</keyword>
<keyword evidence="11" id="KW-0238">DNA-binding</keyword>
<dbReference type="Gene3D" id="3.40.50.300">
    <property type="entry name" value="P-loop containing nucleotide triphosphate hydrolases"/>
    <property type="match status" value="2"/>
</dbReference>
<evidence type="ECO:0000256" key="14">
    <source>
        <dbReference type="ARBA" id="ARBA00023235"/>
    </source>
</evidence>
<dbReference type="GO" id="GO:0046872">
    <property type="term" value="F:metal ion binding"/>
    <property type="evidence" value="ECO:0007669"/>
    <property type="project" value="UniProtKB-KW"/>
</dbReference>
<dbReference type="SMART" id="SM00956">
    <property type="entry name" value="RQC"/>
    <property type="match status" value="1"/>
</dbReference>
<dbReference type="GO" id="GO:0003677">
    <property type="term" value="F:DNA binding"/>
    <property type="evidence" value="ECO:0007669"/>
    <property type="project" value="UniProtKB-KW"/>
</dbReference>
<sequence>MPSQDLHTVPSTASPTLADAQAMLQTTFGYEQFRPGQQDIIQAILQGRDVLGVMPTGAGKSLCYQIPAMLLDGVTLVISPLISLMRDQVDAANENGIPAAFINTSQTPDEQTMVFEQALAGQLKLVYVAPERLETSRFRSFASKCAISLVAVDEAHCISQWGQDFRSSYLGIGEFLAALPTRPVVAALTATATGRVRDDIVRLLGLQNPLIKVTGFDRTNLYFDVLRLESKRKTDWIIDELREHMGESGIIYCATRKTTEALADAINARLLNTDGKPLAAAYHGGMSAQQRDAAQRAFVNDETPVIVATNAFGMGIDKSNVRFVIHHNLPESIEAYYQEAGRAGRDGEPSRCTLLWNDGDITTRRRLLDTDSENERLTEEQKEQVRQAKRQLLNTMIGYCRTVKCLHRYITNYFGEQDDAADEFATNAANAGEEYHCVGGCVNCNGQVQVSDVSEIARTISRCVHDVGQRVGVGRIVHVLRGSKSQDMIAMGAQALPTYGMLSQESEAKVRDVVNQMAADGYLTITEGRLPIVMFGPKAAQTVAPDFHYVMKQTQIKRKKRLSTTGPSAVHVGSGVATFGGGVGGSDEDLFDQLRQLRLGIARRLGKPPYIVFSDKTLREMVRLRPTSEEEFVEVPGVGQVKLERYGAQFIEAIRAFEAQ</sequence>
<dbReference type="CDD" id="cd18794">
    <property type="entry name" value="SF2_C_RecQ"/>
    <property type="match status" value="1"/>
</dbReference>